<evidence type="ECO:0000256" key="1">
    <source>
        <dbReference type="SAM" id="Coils"/>
    </source>
</evidence>
<reference evidence="3 4" key="1">
    <citation type="submission" date="2016-02" db="EMBL/GenBank/DDBJ databases">
        <title>Genome analysis of coral dinoflagellate symbionts highlights evolutionary adaptations to a symbiotic lifestyle.</title>
        <authorList>
            <person name="Aranda M."/>
            <person name="Li Y."/>
            <person name="Liew Y.J."/>
            <person name="Baumgarten S."/>
            <person name="Simakov O."/>
            <person name="Wilson M."/>
            <person name="Piel J."/>
            <person name="Ashoor H."/>
            <person name="Bougouffa S."/>
            <person name="Bajic V.B."/>
            <person name="Ryu T."/>
            <person name="Ravasi T."/>
            <person name="Bayer T."/>
            <person name="Micklem G."/>
            <person name="Kim H."/>
            <person name="Bhak J."/>
            <person name="Lajeunesse T.C."/>
            <person name="Voolstra C.R."/>
        </authorList>
    </citation>
    <scope>NUCLEOTIDE SEQUENCE [LARGE SCALE GENOMIC DNA]</scope>
    <source>
        <strain evidence="3 4">CCMP2467</strain>
    </source>
</reference>
<name>A0A1Q9E3X6_SYMMI</name>
<feature type="region of interest" description="Disordered" evidence="2">
    <location>
        <begin position="71"/>
        <end position="91"/>
    </location>
</feature>
<dbReference type="Proteomes" id="UP000186817">
    <property type="component" value="Unassembled WGS sequence"/>
</dbReference>
<dbReference type="EMBL" id="LSRX01000272">
    <property type="protein sequence ID" value="OLQ02132.1"/>
    <property type="molecule type" value="Genomic_DNA"/>
</dbReference>
<keyword evidence="4" id="KW-1185">Reference proteome</keyword>
<proteinExistence type="predicted"/>
<feature type="coiled-coil region" evidence="1">
    <location>
        <begin position="202"/>
        <end position="260"/>
    </location>
</feature>
<evidence type="ECO:0000256" key="2">
    <source>
        <dbReference type="SAM" id="MobiDB-lite"/>
    </source>
</evidence>
<protein>
    <submittedName>
        <fullName evidence="3">Uncharacterized protein</fullName>
    </submittedName>
</protein>
<dbReference type="AlphaFoldDB" id="A0A1Q9E3X6"/>
<comment type="caution">
    <text evidence="3">The sequence shown here is derived from an EMBL/GenBank/DDBJ whole genome shotgun (WGS) entry which is preliminary data.</text>
</comment>
<organism evidence="3 4">
    <name type="scientific">Symbiodinium microadriaticum</name>
    <name type="common">Dinoflagellate</name>
    <name type="synonym">Zooxanthella microadriatica</name>
    <dbReference type="NCBI Taxonomy" id="2951"/>
    <lineage>
        <taxon>Eukaryota</taxon>
        <taxon>Sar</taxon>
        <taxon>Alveolata</taxon>
        <taxon>Dinophyceae</taxon>
        <taxon>Suessiales</taxon>
        <taxon>Symbiodiniaceae</taxon>
        <taxon>Symbiodinium</taxon>
    </lineage>
</organism>
<evidence type="ECO:0000313" key="3">
    <source>
        <dbReference type="EMBL" id="OLQ02132.1"/>
    </source>
</evidence>
<evidence type="ECO:0000313" key="4">
    <source>
        <dbReference type="Proteomes" id="UP000186817"/>
    </source>
</evidence>
<keyword evidence="1" id="KW-0175">Coiled coil</keyword>
<gene>
    <name evidence="3" type="ORF">AK812_SmicGene15051</name>
</gene>
<sequence>MAQRPPAERRLAEKVDCLLVNVEEAVLEHQAARLRRWSESQRSVLERALQVEQAGATKSESLASRVIDHLHTQVSDQEEERRSSTTAARKAKEDCDEAFCRELRSFAAGREKLGQRLARQQLARLGAAFDQAMASKWQHLEELLQRNLWRHHVEAHRSSGRVGGARVEDLQQIWETGELEGNLSMEKQGWMRSQRADLDHLQVEADTELKEALKDLEQAIQASAPSRLLGAPGGEDPEPLQQLRSVAEAARQKLEGLAGELRSRYMPKLEEAWKACEADYGRLDREVRDFHLESLQRRFEDMETLRELKLQLCRWRLEYQDAYHKGCDDDGGVADADARRLQQRFDVARRLVRQLWRMSELPASEAHHLLRQTVKASPAALSSALKGESKSVRETEFAHGACYSSAHPSKRCMGQCIARVTGQGLWLRLIGTGNP</sequence>
<dbReference type="OrthoDB" id="429470at2759"/>
<accession>A0A1Q9E3X6</accession>